<protein>
    <recommendedName>
        <fullName evidence="4">Reverse transcriptase/retrotransposon-derived protein RNase H-like domain-containing protein</fullName>
    </recommendedName>
</protein>
<reference evidence="2" key="1">
    <citation type="submission" date="2022-08" db="UniProtKB">
        <authorList>
            <consortium name="EnsemblMetazoa"/>
        </authorList>
    </citation>
    <scope>IDENTIFICATION</scope>
    <source>
        <strain evidence="2">05x7-T-G4-1.051#20</strain>
    </source>
</reference>
<dbReference type="InterPro" id="IPR043128">
    <property type="entry name" value="Rev_trsase/Diguanyl_cyclase"/>
</dbReference>
<name>A0A8W8MIB9_MAGGI</name>
<dbReference type="InterPro" id="IPR043502">
    <property type="entry name" value="DNA/RNA_pol_sf"/>
</dbReference>
<proteinExistence type="predicted"/>
<feature type="compositionally biased region" description="Acidic residues" evidence="1">
    <location>
        <begin position="281"/>
        <end position="292"/>
    </location>
</feature>
<dbReference type="Proteomes" id="UP000005408">
    <property type="component" value="Unassembled WGS sequence"/>
</dbReference>
<evidence type="ECO:0008006" key="4">
    <source>
        <dbReference type="Google" id="ProtNLM"/>
    </source>
</evidence>
<organism evidence="2 3">
    <name type="scientific">Magallana gigas</name>
    <name type="common">Pacific oyster</name>
    <name type="synonym">Crassostrea gigas</name>
    <dbReference type="NCBI Taxonomy" id="29159"/>
    <lineage>
        <taxon>Eukaryota</taxon>
        <taxon>Metazoa</taxon>
        <taxon>Spiralia</taxon>
        <taxon>Lophotrochozoa</taxon>
        <taxon>Mollusca</taxon>
        <taxon>Bivalvia</taxon>
        <taxon>Autobranchia</taxon>
        <taxon>Pteriomorphia</taxon>
        <taxon>Ostreida</taxon>
        <taxon>Ostreoidea</taxon>
        <taxon>Ostreidae</taxon>
        <taxon>Magallana</taxon>
    </lineage>
</organism>
<evidence type="ECO:0000313" key="3">
    <source>
        <dbReference type="Proteomes" id="UP000005408"/>
    </source>
</evidence>
<dbReference type="PANTHER" id="PTHR33064:SF37">
    <property type="entry name" value="RIBONUCLEASE H"/>
    <property type="match status" value="1"/>
</dbReference>
<evidence type="ECO:0000256" key="1">
    <source>
        <dbReference type="SAM" id="MobiDB-lite"/>
    </source>
</evidence>
<evidence type="ECO:0000313" key="2">
    <source>
        <dbReference type="EnsemblMetazoa" id="G32989.1:cds"/>
    </source>
</evidence>
<keyword evidence="3" id="KW-1185">Reference proteome</keyword>
<feature type="region of interest" description="Disordered" evidence="1">
    <location>
        <begin position="340"/>
        <end position="362"/>
    </location>
</feature>
<dbReference type="AlphaFoldDB" id="A0A8W8MIB9"/>
<feature type="region of interest" description="Disordered" evidence="1">
    <location>
        <begin position="270"/>
        <end position="325"/>
    </location>
</feature>
<dbReference type="Gene3D" id="3.30.70.270">
    <property type="match status" value="1"/>
</dbReference>
<accession>A0A8W8MIB9</accession>
<sequence>MGMPGSETALEELTCRVLGHLVQEGVVAKIADDLYCGGHTPEELLHNWERVLIALHKCSLNLPASKTIIAPKDATILGWHWHLGTIQASPHRIATLASCQPPKTVTALRSFIGSYKVLSRVIKNPSDLIAPLKDIIAGGNAKDTIAWNGELLAAFDSAQKALSTHKAITLPRPSDQLWIVTDGALRKLGLGATLYVGREGKPLLAGFFSAKLRPNQRQWLSSSLDRDRYLVAEVDPPWCNIRKFAGNQLRQTLYRVKYTDCCKVTSDYPEVTTKSTHSHADEDDQNPEDLQSDDIPHSPSLPAVPSAISEVPSPQQHTPIIAPNPAVNLTETPDNCGTEPAALPVDSEFNTEEPIPSDLPDRYTVVTRPSRRRTLPKKFDEFVMF</sequence>
<dbReference type="PANTHER" id="PTHR33064">
    <property type="entry name" value="POL PROTEIN"/>
    <property type="match status" value="1"/>
</dbReference>
<dbReference type="InterPro" id="IPR051320">
    <property type="entry name" value="Viral_Replic_Matur_Polypro"/>
</dbReference>
<dbReference type="EnsemblMetazoa" id="G32989.1">
    <property type="protein sequence ID" value="G32989.1:cds"/>
    <property type="gene ID" value="G32989"/>
</dbReference>
<dbReference type="SUPFAM" id="SSF56672">
    <property type="entry name" value="DNA/RNA polymerases"/>
    <property type="match status" value="1"/>
</dbReference>